<keyword evidence="10" id="KW-1185">Reference proteome</keyword>
<feature type="transmembrane region" description="Helical" evidence="7">
    <location>
        <begin position="259"/>
        <end position="276"/>
    </location>
</feature>
<reference evidence="10" key="1">
    <citation type="journal article" date="2019" name="Int. J. Syst. Evol. Microbiol.">
        <title>The Global Catalogue of Microorganisms (GCM) 10K type strain sequencing project: providing services to taxonomists for standard genome sequencing and annotation.</title>
        <authorList>
            <consortium name="The Broad Institute Genomics Platform"/>
            <consortium name="The Broad Institute Genome Sequencing Center for Infectious Disease"/>
            <person name="Wu L."/>
            <person name="Ma J."/>
        </authorList>
    </citation>
    <scope>NUCLEOTIDE SEQUENCE [LARGE SCALE GENOMIC DNA]</scope>
    <source>
        <strain evidence="10">CGMCC 4.1437</strain>
    </source>
</reference>
<feature type="transmembrane region" description="Helical" evidence="7">
    <location>
        <begin position="283"/>
        <end position="301"/>
    </location>
</feature>
<proteinExistence type="predicted"/>
<evidence type="ECO:0000256" key="3">
    <source>
        <dbReference type="ARBA" id="ARBA00022741"/>
    </source>
</evidence>
<evidence type="ECO:0000313" key="9">
    <source>
        <dbReference type="EMBL" id="MFC5666764.1"/>
    </source>
</evidence>
<evidence type="ECO:0000256" key="5">
    <source>
        <dbReference type="ARBA" id="ARBA00022989"/>
    </source>
</evidence>
<dbReference type="InterPro" id="IPR003593">
    <property type="entry name" value="AAA+_ATPase"/>
</dbReference>
<protein>
    <submittedName>
        <fullName evidence="9">ABC transporter ATP-binding protein</fullName>
    </submittedName>
</protein>
<comment type="caution">
    <text evidence="9">The sequence shown here is derived from an EMBL/GenBank/DDBJ whole genome shotgun (WGS) entry which is preliminary data.</text>
</comment>
<feature type="transmembrane region" description="Helical" evidence="7">
    <location>
        <begin position="151"/>
        <end position="172"/>
    </location>
</feature>
<dbReference type="Pfam" id="PF00005">
    <property type="entry name" value="ABC_tran"/>
    <property type="match status" value="1"/>
</dbReference>
<dbReference type="EMBL" id="JBHSOF010000045">
    <property type="protein sequence ID" value="MFC5666764.1"/>
    <property type="molecule type" value="Genomic_DNA"/>
</dbReference>
<dbReference type="RefSeq" id="WP_380228458.1">
    <property type="nucleotide sequence ID" value="NZ_JBHSOF010000045.1"/>
</dbReference>
<dbReference type="Gene3D" id="3.40.50.300">
    <property type="entry name" value="P-loop containing nucleotide triphosphate hydrolases"/>
    <property type="match status" value="1"/>
</dbReference>
<sequence>MKSRGARVALLFGPLRDARPPLLAALVGLLVVQAALPAATALATATLVSRVQSNPGADLFDATLVPLGAFGALLLIGHVMGALTAPLEHLAAMRIDVAHRSRVLRLTTMSPTIEALETPEVQRLIRRARAQPANWTERTPADGALGRLRRLASLLGLAGACAVLAQYVWWAAPVVLVPGAVNQYLRHRQATAFTDVWRKGVEHGRHAEAWVEGLTAVGPSMELRVFGFGEWMVDRVQQHLRAMFEPTWEMSRKLLRNEWSQFLLIGTPLVVVYLVVSRDAARGALGVSALTAVLTASWSLVQSLGYSEDVRNIRAATEGMLAYHQLRDVLGPQAAEAETVPAPRSERPAGPALVAFEDVSFTYPGTERTVLKGLNLEIRPGELLAVVGLNGAGKSTMIKLLAGLYRPTGGRITADGTDIADLGAAGWREHVSVVFQDFVKYRLSAADNVALGNATVPVDRAALDTAAKESGFDAVLERLPDGWDTPLSRTRTGGVDLSGGQWQQAVLARALYAVHTGAGLLVLDEPTAHLDVRTEFEVFNRLAEHRGRAGVVLISHRLSTVRQADRIVLLDGGRITEAGTHDELIALGGRYAGLFAIQAERFRLGYDDLADESELR</sequence>
<keyword evidence="3" id="KW-0547">Nucleotide-binding</keyword>
<dbReference type="SMART" id="SM00382">
    <property type="entry name" value="AAA"/>
    <property type="match status" value="1"/>
</dbReference>
<gene>
    <name evidence="9" type="ORF">ACFP3U_27835</name>
</gene>
<dbReference type="Proteomes" id="UP001595975">
    <property type="component" value="Unassembled WGS sequence"/>
</dbReference>
<evidence type="ECO:0000256" key="7">
    <source>
        <dbReference type="SAM" id="Phobius"/>
    </source>
</evidence>
<feature type="transmembrane region" description="Helical" evidence="7">
    <location>
        <begin position="67"/>
        <end position="85"/>
    </location>
</feature>
<keyword evidence="2 7" id="KW-0812">Transmembrane</keyword>
<evidence type="ECO:0000259" key="8">
    <source>
        <dbReference type="PROSITE" id="PS50893"/>
    </source>
</evidence>
<comment type="subcellular location">
    <subcellularLocation>
        <location evidence="1">Cell membrane</location>
        <topology evidence="1">Multi-pass membrane protein</topology>
    </subcellularLocation>
</comment>
<dbReference type="InterPro" id="IPR039421">
    <property type="entry name" value="Type_1_exporter"/>
</dbReference>
<dbReference type="PROSITE" id="PS50893">
    <property type="entry name" value="ABC_TRANSPORTER_2"/>
    <property type="match status" value="1"/>
</dbReference>
<dbReference type="InterPro" id="IPR003439">
    <property type="entry name" value="ABC_transporter-like_ATP-bd"/>
</dbReference>
<dbReference type="PANTHER" id="PTHR24221:SF646">
    <property type="entry name" value="HAEMOLYSIN SECRETION ATP-BINDING PROTEIN"/>
    <property type="match status" value="1"/>
</dbReference>
<evidence type="ECO:0000256" key="1">
    <source>
        <dbReference type="ARBA" id="ARBA00004651"/>
    </source>
</evidence>
<dbReference type="SUPFAM" id="SSF52540">
    <property type="entry name" value="P-loop containing nucleoside triphosphate hydrolases"/>
    <property type="match status" value="1"/>
</dbReference>
<evidence type="ECO:0000256" key="6">
    <source>
        <dbReference type="ARBA" id="ARBA00023136"/>
    </source>
</evidence>
<organism evidence="9 10">
    <name type="scientific">Kitasatospora misakiensis</name>
    <dbReference type="NCBI Taxonomy" id="67330"/>
    <lineage>
        <taxon>Bacteria</taxon>
        <taxon>Bacillati</taxon>
        <taxon>Actinomycetota</taxon>
        <taxon>Actinomycetes</taxon>
        <taxon>Kitasatosporales</taxon>
        <taxon>Streptomycetaceae</taxon>
        <taxon>Kitasatospora</taxon>
    </lineage>
</organism>
<dbReference type="InterPro" id="IPR027417">
    <property type="entry name" value="P-loop_NTPase"/>
</dbReference>
<keyword evidence="4 9" id="KW-0067">ATP-binding</keyword>
<dbReference type="InterPro" id="IPR036640">
    <property type="entry name" value="ABC1_TM_sf"/>
</dbReference>
<accession>A0ABW0XCD0</accession>
<dbReference type="PANTHER" id="PTHR24221">
    <property type="entry name" value="ATP-BINDING CASSETTE SUB-FAMILY B"/>
    <property type="match status" value="1"/>
</dbReference>
<name>A0ABW0XCD0_9ACTN</name>
<evidence type="ECO:0000256" key="2">
    <source>
        <dbReference type="ARBA" id="ARBA00022692"/>
    </source>
</evidence>
<keyword evidence="5 7" id="KW-1133">Transmembrane helix</keyword>
<keyword evidence="6 7" id="KW-0472">Membrane</keyword>
<dbReference type="Gene3D" id="1.20.1560.10">
    <property type="entry name" value="ABC transporter type 1, transmembrane domain"/>
    <property type="match status" value="1"/>
</dbReference>
<feature type="domain" description="ABC transporter" evidence="8">
    <location>
        <begin position="354"/>
        <end position="597"/>
    </location>
</feature>
<dbReference type="SUPFAM" id="SSF90123">
    <property type="entry name" value="ABC transporter transmembrane region"/>
    <property type="match status" value="1"/>
</dbReference>
<evidence type="ECO:0000256" key="4">
    <source>
        <dbReference type="ARBA" id="ARBA00022840"/>
    </source>
</evidence>
<dbReference type="GO" id="GO:0005524">
    <property type="term" value="F:ATP binding"/>
    <property type="evidence" value="ECO:0007669"/>
    <property type="project" value="UniProtKB-KW"/>
</dbReference>
<evidence type="ECO:0000313" key="10">
    <source>
        <dbReference type="Proteomes" id="UP001595975"/>
    </source>
</evidence>